<organism evidence="2 3">
    <name type="scientific">Xylanibacter caecicola</name>
    <dbReference type="NCBI Taxonomy" id="2736294"/>
    <lineage>
        <taxon>Bacteria</taxon>
        <taxon>Pseudomonadati</taxon>
        <taxon>Bacteroidota</taxon>
        <taxon>Bacteroidia</taxon>
        <taxon>Bacteroidales</taxon>
        <taxon>Prevotellaceae</taxon>
        <taxon>Xylanibacter</taxon>
    </lineage>
</organism>
<keyword evidence="1" id="KW-0732">Signal</keyword>
<dbReference type="SMART" id="SM00671">
    <property type="entry name" value="SEL1"/>
    <property type="match status" value="8"/>
</dbReference>
<feature type="signal peptide" evidence="1">
    <location>
        <begin position="1"/>
        <end position="19"/>
    </location>
</feature>
<evidence type="ECO:0000256" key="1">
    <source>
        <dbReference type="SAM" id="SignalP"/>
    </source>
</evidence>
<dbReference type="InterPro" id="IPR050767">
    <property type="entry name" value="Sel1_AlgK"/>
</dbReference>
<dbReference type="InterPro" id="IPR006597">
    <property type="entry name" value="Sel1-like"/>
</dbReference>
<proteinExistence type="predicted"/>
<comment type="caution">
    <text evidence="2">The sequence shown here is derived from an EMBL/GenBank/DDBJ whole genome shotgun (WGS) entry which is preliminary data.</text>
</comment>
<reference evidence="2 3" key="1">
    <citation type="submission" date="2020-05" db="EMBL/GenBank/DDBJ databases">
        <title>Distinct polysaccharide utilization as determinants for interspecies competition between intestinal Prevotella spp.</title>
        <authorList>
            <person name="Galvez E.J.C."/>
            <person name="Iljazovic A."/>
            <person name="Strowig T."/>
        </authorList>
    </citation>
    <scope>NUCLEOTIDE SEQUENCE [LARGE SCALE GENOMIC DNA]</scope>
    <source>
        <strain evidence="2 3">PCHR</strain>
    </source>
</reference>
<dbReference type="EMBL" id="JABKKJ010000004">
    <property type="protein sequence ID" value="NPE24682.1"/>
    <property type="molecule type" value="Genomic_DNA"/>
</dbReference>
<dbReference type="RefSeq" id="WP_172344177.1">
    <property type="nucleotide sequence ID" value="NZ_CASYYZ010000118.1"/>
</dbReference>
<dbReference type="InterPro" id="IPR011990">
    <property type="entry name" value="TPR-like_helical_dom_sf"/>
</dbReference>
<protein>
    <submittedName>
        <fullName evidence="2">Sel1 repeat family protein</fullName>
    </submittedName>
</protein>
<dbReference type="PANTHER" id="PTHR11102:SF160">
    <property type="entry name" value="ERAD-ASSOCIATED E3 UBIQUITIN-PROTEIN LIGASE COMPONENT HRD3"/>
    <property type="match status" value="1"/>
</dbReference>
<keyword evidence="3" id="KW-1185">Reference proteome</keyword>
<gene>
    <name evidence="2" type="ORF">HPS54_03975</name>
</gene>
<dbReference type="SUPFAM" id="SSF81901">
    <property type="entry name" value="HCP-like"/>
    <property type="match status" value="2"/>
</dbReference>
<sequence length="412" mass="46541">MKHFLYTSLLMAISLTANIQTVHAQKKVTKRPTVTKKVPTSEELLQQAEDYYDGTNGVFMNREKATELFRKAADMGNATAQLWMYAILKEKETNYPEAMKYLRMAAEQYDKDAMYELGLCYYNGKCGLKKDPEQALYWYRIAAEHNSPQALRNLGIVYHEGLCNIAVDKEAAFRYTKQAADLDDGLACGQTSYYYERGDGVAIDVEKAIYYAKKGAYLGDRHSQYYYGGYLMEGANGLEKNEKLAFDYFMKSAEQGLNYAILAVAEFYLRGWGGLTQSKLEARKWYVKASEAGSATASLMIADFCCDNDNERLSWYQKAAEQGAITGQAELAWAHCTGKVANYDTRAGAQELMKLMKTGNPRAVYYSAELLYQGACGIPKNKREAKRLFETVKDSDDDKASFMASLYLSRMK</sequence>
<evidence type="ECO:0000313" key="3">
    <source>
        <dbReference type="Proteomes" id="UP000820977"/>
    </source>
</evidence>
<feature type="chain" id="PRO_5045185712" evidence="1">
    <location>
        <begin position="20"/>
        <end position="412"/>
    </location>
</feature>
<dbReference type="Gene3D" id="1.25.40.10">
    <property type="entry name" value="Tetratricopeptide repeat domain"/>
    <property type="match status" value="1"/>
</dbReference>
<dbReference type="PANTHER" id="PTHR11102">
    <property type="entry name" value="SEL-1-LIKE PROTEIN"/>
    <property type="match status" value="1"/>
</dbReference>
<accession>A0ABX2B2Q1</accession>
<evidence type="ECO:0000313" key="2">
    <source>
        <dbReference type="EMBL" id="NPE24682.1"/>
    </source>
</evidence>
<dbReference type="Proteomes" id="UP000820977">
    <property type="component" value="Unassembled WGS sequence"/>
</dbReference>
<dbReference type="Pfam" id="PF08238">
    <property type="entry name" value="Sel1"/>
    <property type="match status" value="9"/>
</dbReference>
<name>A0ABX2B2Q1_9BACT</name>